<keyword evidence="2" id="KW-1133">Transmembrane helix</keyword>
<evidence type="ECO:0000313" key="3">
    <source>
        <dbReference type="EMBL" id="CAE4587608.1"/>
    </source>
</evidence>
<feature type="transmembrane region" description="Helical" evidence="2">
    <location>
        <begin position="124"/>
        <end position="146"/>
    </location>
</feature>
<evidence type="ECO:0000256" key="1">
    <source>
        <dbReference type="SAM" id="Coils"/>
    </source>
</evidence>
<accession>A0A7S4QLX2</accession>
<feature type="transmembrane region" description="Helical" evidence="2">
    <location>
        <begin position="89"/>
        <end position="118"/>
    </location>
</feature>
<gene>
    <name evidence="3" type="ORF">DBRI00130_LOCUS4728</name>
</gene>
<feature type="transmembrane region" description="Helical" evidence="2">
    <location>
        <begin position="167"/>
        <end position="186"/>
    </location>
</feature>
<name>A0A7S4QLX2_9STRA</name>
<keyword evidence="2" id="KW-0812">Transmembrane</keyword>
<proteinExistence type="predicted"/>
<keyword evidence="1" id="KW-0175">Coiled coil</keyword>
<reference evidence="3" key="1">
    <citation type="submission" date="2021-01" db="EMBL/GenBank/DDBJ databases">
        <authorList>
            <person name="Corre E."/>
            <person name="Pelletier E."/>
            <person name="Niang G."/>
            <person name="Scheremetjew M."/>
            <person name="Finn R."/>
            <person name="Kale V."/>
            <person name="Holt S."/>
            <person name="Cochrane G."/>
            <person name="Meng A."/>
            <person name="Brown T."/>
            <person name="Cohen L."/>
        </authorList>
    </citation>
    <scope>NUCLEOTIDE SEQUENCE</scope>
    <source>
        <strain evidence="3">GSO104</strain>
    </source>
</reference>
<organism evidence="3">
    <name type="scientific">Ditylum brightwellii</name>
    <dbReference type="NCBI Taxonomy" id="49249"/>
    <lineage>
        <taxon>Eukaryota</taxon>
        <taxon>Sar</taxon>
        <taxon>Stramenopiles</taxon>
        <taxon>Ochrophyta</taxon>
        <taxon>Bacillariophyta</taxon>
        <taxon>Mediophyceae</taxon>
        <taxon>Lithodesmiophycidae</taxon>
        <taxon>Lithodesmiales</taxon>
        <taxon>Lithodesmiaceae</taxon>
        <taxon>Ditylum</taxon>
    </lineage>
</organism>
<dbReference type="EMBL" id="HBNS01005811">
    <property type="protein sequence ID" value="CAE4587608.1"/>
    <property type="molecule type" value="Transcribed_RNA"/>
</dbReference>
<keyword evidence="2" id="KW-0472">Membrane</keyword>
<evidence type="ECO:0000256" key="2">
    <source>
        <dbReference type="SAM" id="Phobius"/>
    </source>
</evidence>
<protein>
    <submittedName>
        <fullName evidence="3">Uncharacterized protein</fullName>
    </submittedName>
</protein>
<feature type="coiled-coil region" evidence="1">
    <location>
        <begin position="342"/>
        <end position="369"/>
    </location>
</feature>
<sequence>MPSLTDDFLVGDDDFTIEQLVMSYFPKAWVFDVSDMFASICAVLACLSIALVYIPSTVSTVLKLRSGAIQSLQGKKFLRLRKTEEQVTMLYGGFFWGILLTALAIYGFVFLVVFLITWNVTRVYSVPLVATLCGLFITVGFKTLVLTCLKSNFHVAFYRKKPAQANFTIVVLECWNLGLTLGYMFVRATKLVLASFLYIGRIDTPFISPEAGEIFGSELSPFLVCKELDAYPTAFLKDVVSHEAHHHPYLERLGVMYMMKLRYGDSFAKTSGSCWRLLFVFALMPWMRKYRLMQQHENDGTSFTFGQFRMQYKPEKRHSVAKEHKHCQEEDSLYETISSVKMSQLEFEISDIKEENVALKKKVEELETKLKGDLFDIIKLSQTDVSLFKES</sequence>
<feature type="transmembrane region" description="Helical" evidence="2">
    <location>
        <begin position="36"/>
        <end position="55"/>
    </location>
</feature>
<dbReference type="AlphaFoldDB" id="A0A7S4QLX2"/>